<dbReference type="Proteomes" id="UP001234178">
    <property type="component" value="Unassembled WGS sequence"/>
</dbReference>
<dbReference type="Gene3D" id="3.40.630.30">
    <property type="match status" value="1"/>
</dbReference>
<gene>
    <name evidence="2" type="ORF">OUZ56_000556</name>
</gene>
<dbReference type="InterPro" id="IPR016181">
    <property type="entry name" value="Acyl_CoA_acyltransferase"/>
</dbReference>
<reference evidence="2 3" key="1">
    <citation type="journal article" date="2023" name="Nucleic Acids Res.">
        <title>The hologenome of Daphnia magna reveals possible DNA methylation and microbiome-mediated evolution of the host genome.</title>
        <authorList>
            <person name="Chaturvedi A."/>
            <person name="Li X."/>
            <person name="Dhandapani V."/>
            <person name="Marshall H."/>
            <person name="Kissane S."/>
            <person name="Cuenca-Cambronero M."/>
            <person name="Asole G."/>
            <person name="Calvet F."/>
            <person name="Ruiz-Romero M."/>
            <person name="Marangio P."/>
            <person name="Guigo R."/>
            <person name="Rago D."/>
            <person name="Mirbahai L."/>
            <person name="Eastwood N."/>
            <person name="Colbourne J.K."/>
            <person name="Zhou J."/>
            <person name="Mallon E."/>
            <person name="Orsini L."/>
        </authorList>
    </citation>
    <scope>NUCLEOTIDE SEQUENCE [LARGE SCALE GENOMIC DNA]</scope>
    <source>
        <strain evidence="2">LRV0_1</strain>
    </source>
</reference>
<keyword evidence="3" id="KW-1185">Reference proteome</keyword>
<protein>
    <recommendedName>
        <fullName evidence="1">N-acetyltransferase domain-containing protein</fullName>
    </recommendedName>
</protein>
<organism evidence="2 3">
    <name type="scientific">Daphnia magna</name>
    <dbReference type="NCBI Taxonomy" id="35525"/>
    <lineage>
        <taxon>Eukaryota</taxon>
        <taxon>Metazoa</taxon>
        <taxon>Ecdysozoa</taxon>
        <taxon>Arthropoda</taxon>
        <taxon>Crustacea</taxon>
        <taxon>Branchiopoda</taxon>
        <taxon>Diplostraca</taxon>
        <taxon>Cladocera</taxon>
        <taxon>Anomopoda</taxon>
        <taxon>Daphniidae</taxon>
        <taxon>Daphnia</taxon>
    </lineage>
</organism>
<dbReference type="PANTHER" id="PTHR20905:SF1">
    <property type="entry name" value="AT07410P-RELATED"/>
    <property type="match status" value="1"/>
</dbReference>
<sequence length="239" mass="26840">MEEQSTLTFPLQLEQAVDRQQTLTVDIAQPDDGQEIFEFLLQHFFPLAPIRQLALYDESEEAKRPEWIEDIVLDCVQTPYSLVVRDSCLHNQIVAVAINEFQKHVTNHQLYAPKSNNPAQIGVGRLHKSVLEAINRDVDVFAIYETETKMEIGALAVDGRYCRQGLATKLVDLSLRIAKAHGVGAVWTEALSAYTAKVAFKLGFEVLKSVTYEDFRYEGDLPLANIPGHSVGLLMARKI</sequence>
<evidence type="ECO:0000313" key="3">
    <source>
        <dbReference type="Proteomes" id="UP001234178"/>
    </source>
</evidence>
<dbReference type="EMBL" id="JAOYFB010000036">
    <property type="protein sequence ID" value="KAK4018505.1"/>
    <property type="molecule type" value="Genomic_DNA"/>
</dbReference>
<evidence type="ECO:0000313" key="2">
    <source>
        <dbReference type="EMBL" id="KAK4018505.1"/>
    </source>
</evidence>
<dbReference type="SUPFAM" id="SSF55729">
    <property type="entry name" value="Acyl-CoA N-acyltransferases (Nat)"/>
    <property type="match status" value="1"/>
</dbReference>
<dbReference type="InterPro" id="IPR000182">
    <property type="entry name" value="GNAT_dom"/>
</dbReference>
<feature type="domain" description="N-acetyltransferase" evidence="1">
    <location>
        <begin position="80"/>
        <end position="239"/>
    </location>
</feature>
<dbReference type="CDD" id="cd04301">
    <property type="entry name" value="NAT_SF"/>
    <property type="match status" value="1"/>
</dbReference>
<proteinExistence type="predicted"/>
<evidence type="ECO:0000259" key="1">
    <source>
        <dbReference type="PROSITE" id="PS51186"/>
    </source>
</evidence>
<dbReference type="PANTHER" id="PTHR20905">
    <property type="entry name" value="N-ACETYLTRANSFERASE-RELATED"/>
    <property type="match status" value="1"/>
</dbReference>
<dbReference type="PROSITE" id="PS51186">
    <property type="entry name" value="GNAT"/>
    <property type="match status" value="1"/>
</dbReference>
<accession>A0ABR0A0Q0</accession>
<comment type="caution">
    <text evidence="2">The sequence shown here is derived from an EMBL/GenBank/DDBJ whole genome shotgun (WGS) entry which is preliminary data.</text>
</comment>
<dbReference type="Pfam" id="PF00583">
    <property type="entry name" value="Acetyltransf_1"/>
    <property type="match status" value="1"/>
</dbReference>
<name>A0ABR0A0Q0_9CRUS</name>